<evidence type="ECO:0000256" key="5">
    <source>
        <dbReference type="ARBA" id="ARBA00022801"/>
    </source>
</evidence>
<reference evidence="9 10" key="1">
    <citation type="journal article" date="2009" name="Science">
        <title>Green evolution and dynamic adaptations revealed by genomes of the marine picoeukaryotes Micromonas.</title>
        <authorList>
            <person name="Worden A.Z."/>
            <person name="Lee J.H."/>
            <person name="Mock T."/>
            <person name="Rouze P."/>
            <person name="Simmons M.P."/>
            <person name="Aerts A.L."/>
            <person name="Allen A.E."/>
            <person name="Cuvelier M.L."/>
            <person name="Derelle E."/>
            <person name="Everett M.V."/>
            <person name="Foulon E."/>
            <person name="Grimwood J."/>
            <person name="Gundlach H."/>
            <person name="Henrissat B."/>
            <person name="Napoli C."/>
            <person name="McDonald S.M."/>
            <person name="Parker M.S."/>
            <person name="Rombauts S."/>
            <person name="Salamov A."/>
            <person name="Von Dassow P."/>
            <person name="Badger J.H."/>
            <person name="Coutinho P.M."/>
            <person name="Demir E."/>
            <person name="Dubchak I."/>
            <person name="Gentemann C."/>
            <person name="Eikrem W."/>
            <person name="Gready J.E."/>
            <person name="John U."/>
            <person name="Lanier W."/>
            <person name="Lindquist E.A."/>
            <person name="Lucas S."/>
            <person name="Mayer K.F."/>
            <person name="Moreau H."/>
            <person name="Not F."/>
            <person name="Otillar R."/>
            <person name="Panaud O."/>
            <person name="Pangilinan J."/>
            <person name="Paulsen I."/>
            <person name="Piegu B."/>
            <person name="Poliakov A."/>
            <person name="Robbens S."/>
            <person name="Schmutz J."/>
            <person name="Toulza E."/>
            <person name="Wyss T."/>
            <person name="Zelensky A."/>
            <person name="Zhou K."/>
            <person name="Armbrust E.V."/>
            <person name="Bhattacharya D."/>
            <person name="Goodenough U.W."/>
            <person name="Van de Peer Y."/>
            <person name="Grigoriev I.V."/>
        </authorList>
    </citation>
    <scope>NUCLEOTIDE SEQUENCE [LARGE SCALE GENOMIC DNA]</scope>
    <source>
        <strain evidence="9 10">CCMP1545</strain>
    </source>
</reference>
<dbReference type="PANTHER" id="PTHR23076:SF49">
    <property type="entry name" value="ATP-DEPENDENT ZINC METALLOPROTEASE FTSH 7, CHLOROPLASTIC"/>
    <property type="match status" value="1"/>
</dbReference>
<dbReference type="eggNOG" id="KOG0731">
    <property type="taxonomic scope" value="Eukaryota"/>
</dbReference>
<keyword evidence="5" id="KW-0378">Hydrolase</keyword>
<dbReference type="SUPFAM" id="SSF52540">
    <property type="entry name" value="P-loop containing nucleoside triphosphate hydrolases"/>
    <property type="match status" value="1"/>
</dbReference>
<dbReference type="InterPro" id="IPR003593">
    <property type="entry name" value="AAA+_ATPase"/>
</dbReference>
<dbReference type="PANTHER" id="PTHR23076">
    <property type="entry name" value="METALLOPROTEASE M41 FTSH"/>
    <property type="match status" value="1"/>
</dbReference>
<dbReference type="InterPro" id="IPR041569">
    <property type="entry name" value="AAA_lid_3"/>
</dbReference>
<evidence type="ECO:0000256" key="7">
    <source>
        <dbReference type="SAM" id="MobiDB-lite"/>
    </source>
</evidence>
<dbReference type="InterPro" id="IPR003959">
    <property type="entry name" value="ATPase_AAA_core"/>
</dbReference>
<dbReference type="Gene3D" id="1.10.8.60">
    <property type="match status" value="1"/>
</dbReference>
<dbReference type="Proteomes" id="UP000001876">
    <property type="component" value="Unassembled WGS sequence"/>
</dbReference>
<dbReference type="GeneID" id="9681147"/>
<sequence length="570" mass="60585">MAEPEKIEVAYSAARPDDATVPYDLLHKNKVEFGAVDKRQKSQRNVNTFITLFIVGVAMVQLNRIGQRGDGSENRAGGLGGPNTSAGRMSGGKQRGSLPPPSTTFADVAGVDEAKEELAEIVDILKRPEHYTRLGARPPSGVLLVGAPGTGKTLLARAVAGEAGVPFISVSASEFVELYVGMGAARVRDVFQRAREQAPSIVFIDEIDAVAKGRSDGKMRGMGNDEREQTLNQLLTELDGFDSGELVICLAATNRADTLDTALKRPGRFDRTVSVERPDKQGRKEILGVHISNRRLPLDPAFRVDDIAQMTAGFTGAELANLVNEAALLAGRKGATIVGKLEFENAVLRTVAGIEKKRSLLSPSEKVTVSAHEAGHAVVGTAVGFFIPGTQRPEALSIVARSGGALGYTYIPPGEEDRKLMFSDELRGRLVTLMGGRAAEIVACGRVSTGAMDDIQRATDLAYKAVAEYGLSPTVGPMSVPVLSAGGGEDAFFGGGDTAQGANKQVETEVKATLISSLYVAKLIVEENIAVLKDMASALSEREKIGGEDLDEWLNDVEAPATLERFLRGE</sequence>
<evidence type="ECO:0000259" key="8">
    <source>
        <dbReference type="SMART" id="SM00382"/>
    </source>
</evidence>
<dbReference type="OrthoDB" id="1413014at2759"/>
<evidence type="ECO:0000256" key="1">
    <source>
        <dbReference type="ARBA" id="ARBA00010044"/>
    </source>
</evidence>
<dbReference type="GO" id="GO:0016887">
    <property type="term" value="F:ATP hydrolysis activity"/>
    <property type="evidence" value="ECO:0007669"/>
    <property type="project" value="InterPro"/>
</dbReference>
<evidence type="ECO:0000256" key="3">
    <source>
        <dbReference type="ARBA" id="ARBA00022670"/>
    </source>
</evidence>
<dbReference type="OMA" id="QKWLRMV"/>
<dbReference type="SUPFAM" id="SSF140990">
    <property type="entry name" value="FtsH protease domain-like"/>
    <property type="match status" value="1"/>
</dbReference>
<organism evidence="10">
    <name type="scientific">Micromonas pusilla (strain CCMP1545)</name>
    <name type="common">Picoplanktonic green alga</name>
    <dbReference type="NCBI Taxonomy" id="564608"/>
    <lineage>
        <taxon>Eukaryota</taxon>
        <taxon>Viridiplantae</taxon>
        <taxon>Chlorophyta</taxon>
        <taxon>Mamiellophyceae</taxon>
        <taxon>Mamiellales</taxon>
        <taxon>Mamiellaceae</taxon>
        <taxon>Micromonas</taxon>
    </lineage>
</organism>
<dbReference type="InterPro" id="IPR037219">
    <property type="entry name" value="Peptidase_M41-like"/>
</dbReference>
<dbReference type="KEGG" id="mpp:MICPUCDRAFT_24317"/>
<protein>
    <submittedName>
        <fullName evidence="9">Predicted protein</fullName>
    </submittedName>
</protein>
<feature type="domain" description="AAA+ ATPase" evidence="8">
    <location>
        <begin position="138"/>
        <end position="279"/>
    </location>
</feature>
<dbReference type="FunFam" id="1.10.8.60:FF:000001">
    <property type="entry name" value="ATP-dependent zinc metalloprotease FtsH"/>
    <property type="match status" value="1"/>
</dbReference>
<dbReference type="EMBL" id="GG663735">
    <property type="protein sequence ID" value="EEH60832.1"/>
    <property type="molecule type" value="Genomic_DNA"/>
</dbReference>
<dbReference type="CDD" id="cd19501">
    <property type="entry name" value="RecA-like_FtsH"/>
    <property type="match status" value="1"/>
</dbReference>
<evidence type="ECO:0000256" key="4">
    <source>
        <dbReference type="ARBA" id="ARBA00022741"/>
    </source>
</evidence>
<keyword evidence="4" id="KW-0547">Nucleotide-binding</keyword>
<keyword evidence="6" id="KW-0067">ATP-binding</keyword>
<dbReference type="GO" id="GO:0005524">
    <property type="term" value="F:ATP binding"/>
    <property type="evidence" value="ECO:0007669"/>
    <property type="project" value="UniProtKB-KW"/>
</dbReference>
<feature type="non-terminal residue" evidence="9">
    <location>
        <position position="570"/>
    </location>
</feature>
<evidence type="ECO:0000313" key="10">
    <source>
        <dbReference type="Proteomes" id="UP000001876"/>
    </source>
</evidence>
<feature type="region of interest" description="Disordered" evidence="7">
    <location>
        <begin position="67"/>
        <end position="101"/>
    </location>
</feature>
<dbReference type="Pfam" id="PF17862">
    <property type="entry name" value="AAA_lid_3"/>
    <property type="match status" value="1"/>
</dbReference>
<dbReference type="GO" id="GO:0004176">
    <property type="term" value="F:ATP-dependent peptidase activity"/>
    <property type="evidence" value="ECO:0007669"/>
    <property type="project" value="InterPro"/>
</dbReference>
<dbReference type="RefSeq" id="XP_003055580.1">
    <property type="nucleotide sequence ID" value="XM_003055534.1"/>
</dbReference>
<proteinExistence type="inferred from homology"/>
<comment type="similarity">
    <text evidence="2">In the N-terminal section; belongs to the AAA ATPase family.</text>
</comment>
<dbReference type="Gene3D" id="1.20.58.760">
    <property type="entry name" value="Peptidase M41"/>
    <property type="match status" value="1"/>
</dbReference>
<gene>
    <name evidence="9" type="ORF">MICPUCDRAFT_24317</name>
</gene>
<dbReference type="FunFam" id="3.40.50.300:FF:000352">
    <property type="entry name" value="ATP-dependent zinc metalloprotease FTSH 7, chloroplastic"/>
    <property type="match status" value="1"/>
</dbReference>
<dbReference type="GO" id="GO:0009535">
    <property type="term" value="C:chloroplast thylakoid membrane"/>
    <property type="evidence" value="ECO:0007669"/>
    <property type="project" value="TreeGrafter"/>
</dbReference>
<name>C1MHZ8_MICPC</name>
<dbReference type="MEROPS" id="M41.A03"/>
<dbReference type="Gene3D" id="3.40.50.300">
    <property type="entry name" value="P-loop containing nucleotide triphosphate hydrolases"/>
    <property type="match status" value="1"/>
</dbReference>
<keyword evidence="10" id="KW-1185">Reference proteome</keyword>
<evidence type="ECO:0000256" key="6">
    <source>
        <dbReference type="ARBA" id="ARBA00022840"/>
    </source>
</evidence>
<dbReference type="GO" id="GO:0004222">
    <property type="term" value="F:metalloendopeptidase activity"/>
    <property type="evidence" value="ECO:0007669"/>
    <property type="project" value="InterPro"/>
</dbReference>
<comment type="similarity">
    <text evidence="1">In the C-terminal section; belongs to the peptidase M41 family.</text>
</comment>
<dbReference type="GO" id="GO:0006508">
    <property type="term" value="P:proteolysis"/>
    <property type="evidence" value="ECO:0007669"/>
    <property type="project" value="UniProtKB-KW"/>
</dbReference>
<dbReference type="InterPro" id="IPR000642">
    <property type="entry name" value="Peptidase_M41"/>
</dbReference>
<dbReference type="SMART" id="SM00382">
    <property type="entry name" value="AAA"/>
    <property type="match status" value="1"/>
</dbReference>
<evidence type="ECO:0000256" key="2">
    <source>
        <dbReference type="ARBA" id="ARBA00010550"/>
    </source>
</evidence>
<dbReference type="Pfam" id="PF00004">
    <property type="entry name" value="AAA"/>
    <property type="match status" value="1"/>
</dbReference>
<dbReference type="STRING" id="564608.C1MHZ8"/>
<evidence type="ECO:0000313" key="9">
    <source>
        <dbReference type="EMBL" id="EEH60832.1"/>
    </source>
</evidence>
<dbReference type="AlphaFoldDB" id="C1MHZ8"/>
<accession>C1MHZ8</accession>
<dbReference type="InterPro" id="IPR027417">
    <property type="entry name" value="P-loop_NTPase"/>
</dbReference>
<dbReference type="Pfam" id="PF01434">
    <property type="entry name" value="Peptidase_M41"/>
    <property type="match status" value="1"/>
</dbReference>
<keyword evidence="3" id="KW-0645">Protease</keyword>